<protein>
    <submittedName>
        <fullName evidence="2">Periplasmic binding protein-like II</fullName>
    </submittedName>
</protein>
<feature type="transmembrane region" description="Helical" evidence="1">
    <location>
        <begin position="413"/>
        <end position="438"/>
    </location>
</feature>
<reference evidence="2 3" key="1">
    <citation type="submission" date="2016-08" db="EMBL/GenBank/DDBJ databases">
        <title>A Parts List for Fungal Cellulosomes Revealed by Comparative Genomics.</title>
        <authorList>
            <consortium name="DOE Joint Genome Institute"/>
            <person name="Haitjema C.H."/>
            <person name="Gilmore S.P."/>
            <person name="Henske J.K."/>
            <person name="Solomon K.V."/>
            <person name="De Groot R."/>
            <person name="Kuo A."/>
            <person name="Mondo S.J."/>
            <person name="Salamov A.A."/>
            <person name="Labutti K."/>
            <person name="Zhao Z."/>
            <person name="Chiniquy J."/>
            <person name="Barry K."/>
            <person name="Brewer H.M."/>
            <person name="Purvine S.O."/>
            <person name="Wright A.T."/>
            <person name="Boxma B."/>
            <person name="Van Alen T."/>
            <person name="Hackstein J.H."/>
            <person name="Baker S.E."/>
            <person name="Grigoriev I.V."/>
            <person name="O'Malley M.A."/>
        </authorList>
    </citation>
    <scope>NUCLEOTIDE SEQUENCE [LARGE SCALE GENOMIC DNA]</scope>
    <source>
        <strain evidence="2 3">S4</strain>
    </source>
</reference>
<feature type="transmembrane region" description="Helical" evidence="1">
    <location>
        <begin position="635"/>
        <end position="656"/>
    </location>
</feature>
<keyword evidence="1" id="KW-0812">Transmembrane</keyword>
<dbReference type="InterPro" id="IPR006059">
    <property type="entry name" value="SBP"/>
</dbReference>
<gene>
    <name evidence="2" type="ORF">BCR32DRAFT_279281</name>
</gene>
<reference evidence="2 3" key="2">
    <citation type="submission" date="2016-08" db="EMBL/GenBank/DDBJ databases">
        <title>Pervasive Adenine N6-methylation of Active Genes in Fungi.</title>
        <authorList>
            <consortium name="DOE Joint Genome Institute"/>
            <person name="Mondo S.J."/>
            <person name="Dannebaum R.O."/>
            <person name="Kuo R.C."/>
            <person name="Labutti K."/>
            <person name="Haridas S."/>
            <person name="Kuo A."/>
            <person name="Salamov A."/>
            <person name="Ahrendt S.R."/>
            <person name="Lipzen A."/>
            <person name="Sullivan W."/>
            <person name="Andreopoulos W.B."/>
            <person name="Clum A."/>
            <person name="Lindquist E."/>
            <person name="Daum C."/>
            <person name="Ramamoorthy G.K."/>
            <person name="Gryganskyi A."/>
            <person name="Culley D."/>
            <person name="Magnuson J.K."/>
            <person name="James T.Y."/>
            <person name="O'Malley M.A."/>
            <person name="Stajich J.E."/>
            <person name="Spatafora J.W."/>
            <person name="Visel A."/>
            <person name="Grigoriev I.V."/>
        </authorList>
    </citation>
    <scope>NUCLEOTIDE SEQUENCE [LARGE SCALE GENOMIC DNA]</scope>
    <source>
        <strain evidence="2 3">S4</strain>
    </source>
</reference>
<dbReference type="PANTHER" id="PTHR43649:SF12">
    <property type="entry name" value="DIACETYLCHITOBIOSE BINDING PROTEIN DASA"/>
    <property type="match status" value="1"/>
</dbReference>
<dbReference type="OrthoDB" id="2157235at2759"/>
<dbReference type="Proteomes" id="UP000193944">
    <property type="component" value="Unassembled WGS sequence"/>
</dbReference>
<keyword evidence="3" id="KW-1185">Reference proteome</keyword>
<evidence type="ECO:0000313" key="2">
    <source>
        <dbReference type="EMBL" id="ORX81963.1"/>
    </source>
</evidence>
<name>A0A1Y1X876_9FUNG</name>
<dbReference type="Gene3D" id="3.40.190.10">
    <property type="entry name" value="Periplasmic binding protein-like II"/>
    <property type="match status" value="1"/>
</dbReference>
<dbReference type="EMBL" id="MCFG01000106">
    <property type="protein sequence ID" value="ORX81963.1"/>
    <property type="molecule type" value="Genomic_DNA"/>
</dbReference>
<keyword evidence="1" id="KW-1133">Transmembrane helix</keyword>
<feature type="transmembrane region" description="Helical" evidence="1">
    <location>
        <begin position="450"/>
        <end position="469"/>
    </location>
</feature>
<dbReference type="SUPFAM" id="SSF53850">
    <property type="entry name" value="Periplasmic binding protein-like II"/>
    <property type="match status" value="1"/>
</dbReference>
<dbReference type="PANTHER" id="PTHR43649">
    <property type="entry name" value="ARABINOSE-BINDING PROTEIN-RELATED"/>
    <property type="match status" value="1"/>
</dbReference>
<comment type="caution">
    <text evidence="2">The sequence shown here is derived from an EMBL/GenBank/DDBJ whole genome shotgun (WGS) entry which is preliminary data.</text>
</comment>
<evidence type="ECO:0000256" key="1">
    <source>
        <dbReference type="SAM" id="Phobius"/>
    </source>
</evidence>
<proteinExistence type="predicted"/>
<feature type="transmembrane region" description="Helical" evidence="1">
    <location>
        <begin position="607"/>
        <end position="623"/>
    </location>
</feature>
<keyword evidence="1" id="KW-0472">Membrane</keyword>
<feature type="transmembrane region" description="Helical" evidence="1">
    <location>
        <begin position="520"/>
        <end position="543"/>
    </location>
</feature>
<dbReference type="Pfam" id="PF01547">
    <property type="entry name" value="SBP_bac_1"/>
    <property type="match status" value="1"/>
</dbReference>
<feature type="transmembrane region" description="Helical" evidence="1">
    <location>
        <begin position="481"/>
        <end position="499"/>
    </location>
</feature>
<feature type="transmembrane region" description="Helical" evidence="1">
    <location>
        <begin position="563"/>
        <end position="586"/>
    </location>
</feature>
<dbReference type="InterPro" id="IPR050490">
    <property type="entry name" value="Bact_solute-bd_prot1"/>
</dbReference>
<organism evidence="2 3">
    <name type="scientific">Anaeromyces robustus</name>
    <dbReference type="NCBI Taxonomy" id="1754192"/>
    <lineage>
        <taxon>Eukaryota</taxon>
        <taxon>Fungi</taxon>
        <taxon>Fungi incertae sedis</taxon>
        <taxon>Chytridiomycota</taxon>
        <taxon>Chytridiomycota incertae sedis</taxon>
        <taxon>Neocallimastigomycetes</taxon>
        <taxon>Neocallimastigales</taxon>
        <taxon>Neocallimastigaceae</taxon>
        <taxon>Anaeromyces</taxon>
    </lineage>
</organism>
<dbReference type="AlphaFoldDB" id="A0A1Y1X876"/>
<sequence length="771" mass="90596">MLYSHIFYNVISIKIHALAYDFVTEESIYGQFINEFNRYSKEQNLDIDVKLIIVSPSNSTTLIDDYGSTIDILLQKKSEKYDIIFFDSIYIHKFGSHFIDLSEWIPEKHINKFNEKDINQTCYHNNKLVSFPISREYDVLYSNSELLKKYNKRIPTTWDELYETCKYISEEEKKLNNTNLIIYEGLFPDNELGTCSLHEFIYSFRNYTYSPFPELISQESINALSMLKKIKNDVSSEYEMKANADLFYINVFTGNALFLKSWYFPFLVNNFYQVSVLPGNKEGVSGSIIGGYNVAINKYSNKKNIKAAVKALEYITSEKFQKNFTLYYNITPIIPNLLNDEEICKQIDCELIKKIQPIERPTTKYNDYDYYSQKYREYIYEYLFEDVDINYALKKVDDITRIYYMTIKTTNTWVGFITLIISVVVEIIILFSLIVLFFEKFDSYFEFLSIDFWIISMIGLILFLSGNFIEFEGVTVYKCHLKLFVWSIGTTFNLIPILHKLVSNFPIENKITYSIKMHRYSFFIAFLLIDLLLNSLVLIKPYVIKEKFIYEGENFNICKLDHIITKIIIITILLYKLLEFITILILNFIEWNIESTLGDIRQITSMIYIDIFFGILLEIFHVLDINNYKWRYTIEYFICILIVVTNYIFMFGIKVLQGLIKNENIKLTYINKVNRKFINNETCTTENFNNTEIINTNTINENIISTNIDIVSNTNSNANPNPNTNTNINVNPSINTNSSKSFFSKMMSCHYQTSVVSSMEIISSQYSTKLL</sequence>
<evidence type="ECO:0000313" key="3">
    <source>
        <dbReference type="Proteomes" id="UP000193944"/>
    </source>
</evidence>
<accession>A0A1Y1X876</accession>